<dbReference type="Proteomes" id="UP000019151">
    <property type="component" value="Plasmid 1"/>
</dbReference>
<evidence type="ECO:0000256" key="1">
    <source>
        <dbReference type="SAM" id="MobiDB-lite"/>
    </source>
</evidence>
<keyword evidence="2" id="KW-0614">Plasmid</keyword>
<feature type="region of interest" description="Disordered" evidence="1">
    <location>
        <begin position="167"/>
        <end position="186"/>
    </location>
</feature>
<geneLocation type="plasmid" evidence="2 3">
    <name>1</name>
</geneLocation>
<evidence type="ECO:0000313" key="2">
    <source>
        <dbReference type="EMBL" id="AHG92752.1"/>
    </source>
</evidence>
<name>W0RQM2_9BACT</name>
<keyword evidence="3" id="KW-1185">Reference proteome</keyword>
<dbReference type="HOGENOM" id="CLU_058420_0_0_0"/>
<sequence>MAGRGHDARARGRIAARSTRENVERAFTDLAARVAPGDQVWVVLVGHGSSEGDAPRFNLPGPDMTAADFARLLAPFRQQSVAFVDASSASADFAKALAGPNRAIVTATKAAGERNATRFARYFAAALATGAADLDKDGGVSLLEAFTYAQRETARSYEVENRLQTEHAQLDDDGDGNASTTPSVDAPDGRLAASLVLGGVPASADPRVGPLVAKRRALELQVADLRRRRASMDSTAYWQQMETVLVDLARTAHAVRAAGGVQP</sequence>
<reference evidence="2 3" key="1">
    <citation type="journal article" date="2014" name="Genome Announc.">
        <title>Genome Sequence and Methylome of Soil Bacterium Gemmatirosa kalamazoonensis KBS708T, a Member of the Rarely Cultivated Gemmatimonadetes Phylum.</title>
        <authorList>
            <person name="Debruyn J.M."/>
            <person name="Radosevich M."/>
            <person name="Wommack K.E."/>
            <person name="Polson S.W."/>
            <person name="Hauser L.J."/>
            <person name="Fawaz M.N."/>
            <person name="Korlach J."/>
            <person name="Tsai Y.C."/>
        </authorList>
    </citation>
    <scope>NUCLEOTIDE SEQUENCE [LARGE SCALE GENOMIC DNA]</scope>
    <source>
        <strain evidence="2 3">KBS708</strain>
        <plasmid evidence="3">Plasmid 1</plasmid>
    </source>
</reference>
<proteinExistence type="predicted"/>
<dbReference type="EMBL" id="CP007129">
    <property type="protein sequence ID" value="AHG92752.1"/>
    <property type="molecule type" value="Genomic_DNA"/>
</dbReference>
<organism evidence="2 3">
    <name type="scientific">Gemmatirosa kalamazoonensis</name>
    <dbReference type="NCBI Taxonomy" id="861299"/>
    <lineage>
        <taxon>Bacteria</taxon>
        <taxon>Pseudomonadati</taxon>
        <taxon>Gemmatimonadota</taxon>
        <taxon>Gemmatimonadia</taxon>
        <taxon>Gemmatimonadales</taxon>
        <taxon>Gemmatimonadaceae</taxon>
        <taxon>Gemmatirosa</taxon>
    </lineage>
</organism>
<dbReference type="PATRIC" id="fig|861299.3.peg.5274"/>
<evidence type="ECO:0000313" key="3">
    <source>
        <dbReference type="Proteomes" id="UP000019151"/>
    </source>
</evidence>
<dbReference type="AlphaFoldDB" id="W0RQM2"/>
<dbReference type="InParanoid" id="W0RQM2"/>
<protein>
    <recommendedName>
        <fullName evidence="4">Peptidase C14 caspase catalytic subunit p20</fullName>
    </recommendedName>
</protein>
<gene>
    <name evidence="2" type="ORF">J421_5217</name>
</gene>
<accession>W0RQM2</accession>
<dbReference type="KEGG" id="gba:J421_5217"/>
<dbReference type="Gene3D" id="3.40.50.1460">
    <property type="match status" value="1"/>
</dbReference>
<evidence type="ECO:0008006" key="4">
    <source>
        <dbReference type="Google" id="ProtNLM"/>
    </source>
</evidence>
<dbReference type="OrthoDB" id="7056258at2"/>
<dbReference type="RefSeq" id="WP_025414079.1">
    <property type="nucleotide sequence ID" value="NZ_CP007129.1"/>
</dbReference>